<dbReference type="STRING" id="31958.SD37_21110"/>
<proteinExistence type="predicted"/>
<dbReference type="Proteomes" id="UP000093695">
    <property type="component" value="Chromosome"/>
</dbReference>
<gene>
    <name evidence="1" type="ORF">SD37_21110</name>
</gene>
<evidence type="ECO:0000313" key="1">
    <source>
        <dbReference type="EMBL" id="ANN17898.1"/>
    </source>
</evidence>
<dbReference type="EMBL" id="CP016174">
    <property type="protein sequence ID" value="ANN17898.1"/>
    <property type="molecule type" value="Genomic_DNA"/>
</dbReference>
<organism evidence="1 2">
    <name type="scientific">Amycolatopsis orientalis</name>
    <name type="common">Nocardia orientalis</name>
    <dbReference type="NCBI Taxonomy" id="31958"/>
    <lineage>
        <taxon>Bacteria</taxon>
        <taxon>Bacillati</taxon>
        <taxon>Actinomycetota</taxon>
        <taxon>Actinomycetes</taxon>
        <taxon>Pseudonocardiales</taxon>
        <taxon>Pseudonocardiaceae</taxon>
        <taxon>Amycolatopsis</taxon>
    </lineage>
</organism>
<dbReference type="AlphaFoldDB" id="A0A193C0H1"/>
<dbReference type="KEGG" id="aori:SD37_21110"/>
<keyword evidence="2" id="KW-1185">Reference proteome</keyword>
<sequence length="120" mass="13006">MLGLIGGGFAANVANASGFGEICNNWSGCAAADMSFSNRSATIQGYVFDDKNEGSTTVMFEFYAGGDIYSTQTRTANREKRSFNFTEAGPVGGFDFIRAWLIWNSGSGSYKWLGDHRNRG</sequence>
<protein>
    <submittedName>
        <fullName evidence="1">Uncharacterized protein</fullName>
    </submittedName>
</protein>
<evidence type="ECO:0000313" key="2">
    <source>
        <dbReference type="Proteomes" id="UP000093695"/>
    </source>
</evidence>
<reference evidence="1 2" key="1">
    <citation type="journal article" date="2015" name="Genome Announc.">
        <title>Draft Genome Sequence of Norvancomycin-Producing Strain Amycolatopsis orientalis CPCC200066.</title>
        <authorList>
            <person name="Lei X."/>
            <person name="Yuan F."/>
            <person name="Shi Y."/>
            <person name="Li X."/>
            <person name="Wang L."/>
            <person name="Hong B."/>
        </authorList>
    </citation>
    <scope>NUCLEOTIDE SEQUENCE [LARGE SCALE GENOMIC DNA]</scope>
    <source>
        <strain evidence="1 2">B-37</strain>
    </source>
</reference>
<name>A0A193C0H1_AMYOR</name>
<accession>A0A193C0H1</accession>